<proteinExistence type="predicted"/>
<organism evidence="2 3">
    <name type="scientific">Lentzea xinjiangensis</name>
    <dbReference type="NCBI Taxonomy" id="402600"/>
    <lineage>
        <taxon>Bacteria</taxon>
        <taxon>Bacillati</taxon>
        <taxon>Actinomycetota</taxon>
        <taxon>Actinomycetes</taxon>
        <taxon>Pseudonocardiales</taxon>
        <taxon>Pseudonocardiaceae</taxon>
        <taxon>Lentzea</taxon>
    </lineage>
</organism>
<dbReference type="STRING" id="402600.SAMN05216188_119147"/>
<keyword evidence="3" id="KW-1185">Reference proteome</keyword>
<dbReference type="Proteomes" id="UP000199352">
    <property type="component" value="Unassembled WGS sequence"/>
</dbReference>
<feature type="region of interest" description="Disordered" evidence="1">
    <location>
        <begin position="1"/>
        <end position="31"/>
    </location>
</feature>
<dbReference type="AlphaFoldDB" id="A0A1H9TYH7"/>
<sequence>MRRSPTSRRATPLRDVTRRRRRGHCQRREHRHQRRLTYGDLIVPPHELAPCSGECSERRSCPSRLRCGSSCSRRDREAFKVLFSLRENGIDASTCSVSSPSDLSSRWRQPAARTSCSANNRECSGRTGTCWWSAAIFGMTLQPVLARVDWMITGLDAVELLSARRPRWSLQVRYCEDTFVILRSPAGSSIIRLLRRTSRVNVYVVLLAGLLCHGPNVPPGSRPHRCHHLQMPWAKCRVQCRSFSPLLVMRLRPSGGAWHPNGGARGSAL</sequence>
<evidence type="ECO:0000256" key="1">
    <source>
        <dbReference type="SAM" id="MobiDB-lite"/>
    </source>
</evidence>
<evidence type="ECO:0000313" key="3">
    <source>
        <dbReference type="Proteomes" id="UP000199352"/>
    </source>
</evidence>
<reference evidence="3" key="1">
    <citation type="submission" date="2016-10" db="EMBL/GenBank/DDBJ databases">
        <authorList>
            <person name="Varghese N."/>
            <person name="Submissions S."/>
        </authorList>
    </citation>
    <scope>NUCLEOTIDE SEQUENCE [LARGE SCALE GENOMIC DNA]</scope>
    <source>
        <strain evidence="3">CGMCC 4.3525</strain>
    </source>
</reference>
<protein>
    <submittedName>
        <fullName evidence="2">Uncharacterized protein</fullName>
    </submittedName>
</protein>
<name>A0A1H9TYH7_9PSEU</name>
<dbReference type="EMBL" id="FOFR01000019">
    <property type="protein sequence ID" value="SES02061.1"/>
    <property type="molecule type" value="Genomic_DNA"/>
</dbReference>
<gene>
    <name evidence="2" type="ORF">SAMN05216188_119147</name>
</gene>
<accession>A0A1H9TYH7</accession>
<evidence type="ECO:0000313" key="2">
    <source>
        <dbReference type="EMBL" id="SES02061.1"/>
    </source>
</evidence>
<feature type="compositionally biased region" description="Basic residues" evidence="1">
    <location>
        <begin position="17"/>
        <end position="31"/>
    </location>
</feature>